<comment type="subcellular location">
    <subcellularLocation>
        <location evidence="1">Cytoplasm</location>
    </subcellularLocation>
</comment>
<dbReference type="InterPro" id="IPR036416">
    <property type="entry name" value="Pept_tRNA_hydro_sf"/>
</dbReference>
<feature type="compositionally biased region" description="Low complexity" evidence="5">
    <location>
        <begin position="295"/>
        <end position="312"/>
    </location>
</feature>
<dbReference type="PANTHER" id="PTHR16290">
    <property type="entry name" value="TRANSCRIPTION FACTOR SMIF DECAPPING ENZYME DCP1"/>
    <property type="match status" value="1"/>
</dbReference>
<evidence type="ECO:0000256" key="1">
    <source>
        <dbReference type="ARBA" id="ARBA00004496"/>
    </source>
</evidence>
<dbReference type="InterPro" id="IPR001328">
    <property type="entry name" value="Pept_tRNA_hydro"/>
</dbReference>
<evidence type="ECO:0000256" key="3">
    <source>
        <dbReference type="ARBA" id="ARBA00022490"/>
    </source>
</evidence>
<dbReference type="InterPro" id="IPR011993">
    <property type="entry name" value="PH-like_dom_sf"/>
</dbReference>
<dbReference type="GO" id="GO:0000290">
    <property type="term" value="P:deadenylation-dependent decapping of nuclear-transcribed mRNA"/>
    <property type="evidence" value="ECO:0007669"/>
    <property type="project" value="InterPro"/>
</dbReference>
<feature type="region of interest" description="Disordered" evidence="5">
    <location>
        <begin position="295"/>
        <end position="314"/>
    </location>
</feature>
<accession>A0A9N9C5Y2</accession>
<dbReference type="Pfam" id="PF01195">
    <property type="entry name" value="Pept_tRNA_hydro"/>
    <property type="match status" value="1"/>
</dbReference>
<keyword evidence="4" id="KW-0507">mRNA processing</keyword>
<dbReference type="PANTHER" id="PTHR16290:SF0">
    <property type="entry name" value="DECAPPING PROTEIN 1, ISOFORM A"/>
    <property type="match status" value="1"/>
</dbReference>
<evidence type="ECO:0000256" key="5">
    <source>
        <dbReference type="SAM" id="MobiDB-lite"/>
    </source>
</evidence>
<dbReference type="SUPFAM" id="SSF53178">
    <property type="entry name" value="Peptidyl-tRNA hydrolase-like"/>
    <property type="match status" value="1"/>
</dbReference>
<evidence type="ECO:0000256" key="2">
    <source>
        <dbReference type="ARBA" id="ARBA00008778"/>
    </source>
</evidence>
<name>A0A9N9C5Y2_9GLOM</name>
<organism evidence="6 7">
    <name type="scientific">Paraglomus brasilianum</name>
    <dbReference type="NCBI Taxonomy" id="144538"/>
    <lineage>
        <taxon>Eukaryota</taxon>
        <taxon>Fungi</taxon>
        <taxon>Fungi incertae sedis</taxon>
        <taxon>Mucoromycota</taxon>
        <taxon>Glomeromycotina</taxon>
        <taxon>Glomeromycetes</taxon>
        <taxon>Paraglomerales</taxon>
        <taxon>Paraglomeraceae</taxon>
        <taxon>Paraglomus</taxon>
    </lineage>
</organism>
<dbReference type="GO" id="GO:0003729">
    <property type="term" value="F:mRNA binding"/>
    <property type="evidence" value="ECO:0007669"/>
    <property type="project" value="TreeGrafter"/>
</dbReference>
<dbReference type="OrthoDB" id="440673at2759"/>
<dbReference type="PROSITE" id="PS01195">
    <property type="entry name" value="PEPT_TRNA_HYDROL_1"/>
    <property type="match status" value="1"/>
</dbReference>
<dbReference type="InterPro" id="IPR010334">
    <property type="entry name" value="Dcp1"/>
</dbReference>
<dbReference type="GO" id="GO:0006397">
    <property type="term" value="P:mRNA processing"/>
    <property type="evidence" value="ECO:0007669"/>
    <property type="project" value="UniProtKB-KW"/>
</dbReference>
<dbReference type="AlphaFoldDB" id="A0A9N9C5Y2"/>
<dbReference type="InterPro" id="IPR018171">
    <property type="entry name" value="Pept_tRNA_hydro_CS"/>
</dbReference>
<feature type="compositionally biased region" description="Polar residues" evidence="5">
    <location>
        <begin position="257"/>
        <end position="266"/>
    </location>
</feature>
<dbReference type="GO" id="GO:0008047">
    <property type="term" value="F:enzyme activator activity"/>
    <property type="evidence" value="ECO:0007669"/>
    <property type="project" value="InterPro"/>
</dbReference>
<feature type="region of interest" description="Disordered" evidence="5">
    <location>
        <begin position="257"/>
        <end position="281"/>
    </location>
</feature>
<dbReference type="CDD" id="cd00462">
    <property type="entry name" value="PTH"/>
    <property type="match status" value="1"/>
</dbReference>
<reference evidence="6" key="1">
    <citation type="submission" date="2021-06" db="EMBL/GenBank/DDBJ databases">
        <authorList>
            <person name="Kallberg Y."/>
            <person name="Tangrot J."/>
            <person name="Rosling A."/>
        </authorList>
    </citation>
    <scope>NUCLEOTIDE SEQUENCE</scope>
    <source>
        <strain evidence="6">BR232B</strain>
    </source>
</reference>
<dbReference type="Proteomes" id="UP000789739">
    <property type="component" value="Unassembled WGS sequence"/>
</dbReference>
<dbReference type="GO" id="GO:0031087">
    <property type="term" value="P:deadenylation-independent decapping of nuclear-transcribed mRNA"/>
    <property type="evidence" value="ECO:0007669"/>
    <property type="project" value="TreeGrafter"/>
</dbReference>
<dbReference type="SUPFAM" id="SSF50729">
    <property type="entry name" value="PH domain-like"/>
    <property type="match status" value="1"/>
</dbReference>
<comment type="similarity">
    <text evidence="2">Belongs to the DCP1 family.</text>
</comment>
<proteinExistence type="inferred from homology"/>
<dbReference type="Pfam" id="PF06058">
    <property type="entry name" value="DCP1"/>
    <property type="match status" value="2"/>
</dbReference>
<comment type="caution">
    <text evidence="6">The sequence shown here is derived from an EMBL/GenBank/DDBJ whole genome shotgun (WGS) entry which is preliminary data.</text>
</comment>
<sequence>MTKNSLAFSKDEAVIMDHVARAAVNLAVLRRHDRTIVEIMDNSSHVVLYKFSNEQKTWVCLESTRCGIEVKGVWDESERGSKRILPDYIYLMVCTFIIHPTQTKKGVEGTMFVFKRCIQPVFGFVVMNRLGIDNVMLHLTDKMDIEFQDDYIIYRTDDDDIHGIWVYEAKDRERIGKLMMECCQMHKTIVPPPQLAQSPIILHVQENDSASTNTQTGTATSGKELLDALFASAAEGTQTSGQTPPINMRFNSSVSQAISSIHTPQSASPPPGSVIPSSTSTTSLNKSLLDLLCTPTKHQQSSQPQTSQPSTPFAVSSSNQNYLIYSTLHSEGVSNALMSREVDLVVAGLGNPEEEYATTRHNAGFIFIDYLANKMALAQGEGNDGPPAFYRRFDLNADVRDTVFTVTYESGSSSVTNSFRVILMKPLTNMNESGVAVQKVLQRYNVSDLKKLIVVSDDLNTQPGTLMIQVGGHLGAMAGHKGIESVATILNSLNFIRFRLGIGRPYDSTSVADWVLGPFSKEKREMNLFGHLLDLTSRALYDYSIHHDIKRVKKKFAQAKRLPNNLPNMEGLYFPTQIHNI</sequence>
<dbReference type="Gene3D" id="2.30.29.30">
    <property type="entry name" value="Pleckstrin-homology domain (PH domain)/Phosphotyrosine-binding domain (PTB)"/>
    <property type="match status" value="2"/>
</dbReference>
<keyword evidence="3" id="KW-0963">Cytoplasm</keyword>
<dbReference type="GO" id="GO:0000932">
    <property type="term" value="C:P-body"/>
    <property type="evidence" value="ECO:0007669"/>
    <property type="project" value="TreeGrafter"/>
</dbReference>
<evidence type="ECO:0000256" key="4">
    <source>
        <dbReference type="ARBA" id="ARBA00022664"/>
    </source>
</evidence>
<evidence type="ECO:0000313" key="6">
    <source>
        <dbReference type="EMBL" id="CAG8588258.1"/>
    </source>
</evidence>
<keyword evidence="7" id="KW-1185">Reference proteome</keyword>
<protein>
    <submittedName>
        <fullName evidence="6">3267_t:CDS:1</fullName>
    </submittedName>
</protein>
<dbReference type="GO" id="GO:0004045">
    <property type="term" value="F:peptidyl-tRNA hydrolase activity"/>
    <property type="evidence" value="ECO:0007669"/>
    <property type="project" value="InterPro"/>
</dbReference>
<dbReference type="EMBL" id="CAJVPI010001004">
    <property type="protein sequence ID" value="CAG8588258.1"/>
    <property type="molecule type" value="Genomic_DNA"/>
</dbReference>
<dbReference type="CDD" id="cd13182">
    <property type="entry name" value="EVH1-like_Dcp1"/>
    <property type="match status" value="1"/>
</dbReference>
<dbReference type="NCBIfam" id="TIGR00447">
    <property type="entry name" value="pth"/>
    <property type="match status" value="1"/>
</dbReference>
<gene>
    <name evidence="6" type="ORF">PBRASI_LOCUS6986</name>
</gene>
<evidence type="ECO:0000313" key="7">
    <source>
        <dbReference type="Proteomes" id="UP000789739"/>
    </source>
</evidence>
<dbReference type="Gene3D" id="3.40.50.1470">
    <property type="entry name" value="Peptidyl-tRNA hydrolase"/>
    <property type="match status" value="1"/>
</dbReference>